<accession>A0ABR2MUC6</accession>
<name>A0ABR2MUC6_9ASPA</name>
<reference evidence="2 3" key="1">
    <citation type="journal article" date="2022" name="Nat. Plants">
        <title>Genomes of leafy and leafless Platanthera orchids illuminate the evolution of mycoheterotrophy.</title>
        <authorList>
            <person name="Li M.H."/>
            <person name="Liu K.W."/>
            <person name="Li Z."/>
            <person name="Lu H.C."/>
            <person name="Ye Q.L."/>
            <person name="Zhang D."/>
            <person name="Wang J.Y."/>
            <person name="Li Y.F."/>
            <person name="Zhong Z.M."/>
            <person name="Liu X."/>
            <person name="Yu X."/>
            <person name="Liu D.K."/>
            <person name="Tu X.D."/>
            <person name="Liu B."/>
            <person name="Hao Y."/>
            <person name="Liao X.Y."/>
            <person name="Jiang Y.T."/>
            <person name="Sun W.H."/>
            <person name="Chen J."/>
            <person name="Chen Y.Q."/>
            <person name="Ai Y."/>
            <person name="Zhai J.W."/>
            <person name="Wu S.S."/>
            <person name="Zhou Z."/>
            <person name="Hsiao Y.Y."/>
            <person name="Wu W.L."/>
            <person name="Chen Y.Y."/>
            <person name="Lin Y.F."/>
            <person name="Hsu J.L."/>
            <person name="Li C.Y."/>
            <person name="Wang Z.W."/>
            <person name="Zhao X."/>
            <person name="Zhong W.Y."/>
            <person name="Ma X.K."/>
            <person name="Ma L."/>
            <person name="Huang J."/>
            <person name="Chen G.Z."/>
            <person name="Huang M.Z."/>
            <person name="Huang L."/>
            <person name="Peng D.H."/>
            <person name="Luo Y.B."/>
            <person name="Zou S.Q."/>
            <person name="Chen S.P."/>
            <person name="Lan S."/>
            <person name="Tsai W.C."/>
            <person name="Van de Peer Y."/>
            <person name="Liu Z.J."/>
        </authorList>
    </citation>
    <scope>NUCLEOTIDE SEQUENCE [LARGE SCALE GENOMIC DNA]</scope>
    <source>
        <strain evidence="2">Lor288</strain>
    </source>
</reference>
<evidence type="ECO:0000313" key="3">
    <source>
        <dbReference type="Proteomes" id="UP001412067"/>
    </source>
</evidence>
<feature type="region of interest" description="Disordered" evidence="1">
    <location>
        <begin position="1"/>
        <end position="28"/>
    </location>
</feature>
<proteinExistence type="predicted"/>
<comment type="caution">
    <text evidence="2">The sequence shown here is derived from an EMBL/GenBank/DDBJ whole genome shotgun (WGS) entry which is preliminary data.</text>
</comment>
<protein>
    <submittedName>
        <fullName evidence="2">Uncharacterized protein</fullName>
    </submittedName>
</protein>
<sequence>MAGRGKTPVSRWNAMGRKSWAQKSGPEDQQWKWAGRSVSFQWMEEQNIGVLGRKNKGQLRLLKRRRGWPALVPDGGGGQRGLHCRLLPAVSGVGQEEKNGTERFLFPPAGKSVGLRALLGTRPCVLRKDLRISKEKLAAPSTGGLGKS</sequence>
<keyword evidence="3" id="KW-1185">Reference proteome</keyword>
<evidence type="ECO:0000256" key="1">
    <source>
        <dbReference type="SAM" id="MobiDB-lite"/>
    </source>
</evidence>
<dbReference type="EMBL" id="JBBWWR010000005">
    <property type="protein sequence ID" value="KAK8967055.1"/>
    <property type="molecule type" value="Genomic_DNA"/>
</dbReference>
<dbReference type="Proteomes" id="UP001412067">
    <property type="component" value="Unassembled WGS sequence"/>
</dbReference>
<evidence type="ECO:0000313" key="2">
    <source>
        <dbReference type="EMBL" id="KAK8967055.1"/>
    </source>
</evidence>
<organism evidence="2 3">
    <name type="scientific">Platanthera guangdongensis</name>
    <dbReference type="NCBI Taxonomy" id="2320717"/>
    <lineage>
        <taxon>Eukaryota</taxon>
        <taxon>Viridiplantae</taxon>
        <taxon>Streptophyta</taxon>
        <taxon>Embryophyta</taxon>
        <taxon>Tracheophyta</taxon>
        <taxon>Spermatophyta</taxon>
        <taxon>Magnoliopsida</taxon>
        <taxon>Liliopsida</taxon>
        <taxon>Asparagales</taxon>
        <taxon>Orchidaceae</taxon>
        <taxon>Orchidoideae</taxon>
        <taxon>Orchideae</taxon>
        <taxon>Orchidinae</taxon>
        <taxon>Platanthera</taxon>
    </lineage>
</organism>
<gene>
    <name evidence="2" type="ORF">KSP40_PGU020991</name>
</gene>